<dbReference type="PROSITE" id="PS50172">
    <property type="entry name" value="BRCT"/>
    <property type="match status" value="1"/>
</dbReference>
<sequence length="477" mass="56988">MYTSKLGQLLLTFNTSDWKRFLTFVESPYFNTNTDVIRLGQSVYQLRGSESITKAEVYRHCFPGQPFDTQRMGTLMNYLLKLAEQFLSVEKFLKDDFESVKDQLWELSDRKLSKHYDFLLRKLEKQLGKDDNKISAVHLSRQFRLAEVKMFHFSNQKVRRGDPIMQEVYQKLNLYYYTRVLQYSCALISWQLVVNGKFELSKVTTNLIEDLYKAPPKYPLILIYLSIYKAIVTGEEENGLHFQNLLAYLEKYEQRIEHDEIKEIYLYAINFCARKIRKGENSYSTIVLNLYDEGIRHKYLHTNGYLSHWTYTNVVKMGLLQHRYDWVEEFINRYKEELQPEFYEDAFHFNLAELYFTKGLYNEVLDHIQHLSFSDPYYNLGTRMIMIKTFYELNEEESLLARLASFTIYLKRDTNLSSTYQQTCLNFCKLLHQILKVNSDQKKEKLIREIEETKPLAERNWLLTTLKAQKISPVSRY</sequence>
<proteinExistence type="predicted"/>
<organism evidence="2 3">
    <name type="scientific">Phaeodactylibacter xiamenensis</name>
    <dbReference type="NCBI Taxonomy" id="1524460"/>
    <lineage>
        <taxon>Bacteria</taxon>
        <taxon>Pseudomonadati</taxon>
        <taxon>Bacteroidota</taxon>
        <taxon>Saprospiria</taxon>
        <taxon>Saprospirales</taxon>
        <taxon>Haliscomenobacteraceae</taxon>
        <taxon>Phaeodactylibacter</taxon>
    </lineage>
</organism>
<feature type="domain" description="BRCT" evidence="1">
    <location>
        <begin position="432"/>
        <end position="477"/>
    </location>
</feature>
<dbReference type="AlphaFoldDB" id="A0A098S8V8"/>
<comment type="caution">
    <text evidence="2">The sequence shown here is derived from an EMBL/GenBank/DDBJ whole genome shotgun (WGS) entry which is preliminary data.</text>
</comment>
<protein>
    <recommendedName>
        <fullName evidence="1">BRCT domain-containing protein</fullName>
    </recommendedName>
</protein>
<evidence type="ECO:0000313" key="3">
    <source>
        <dbReference type="Proteomes" id="UP000029736"/>
    </source>
</evidence>
<keyword evidence="3" id="KW-1185">Reference proteome</keyword>
<gene>
    <name evidence="2" type="ORF">IX84_04085</name>
</gene>
<evidence type="ECO:0000259" key="1">
    <source>
        <dbReference type="PROSITE" id="PS50172"/>
    </source>
</evidence>
<dbReference type="EMBL" id="JPOS01000012">
    <property type="protein sequence ID" value="KGE88979.1"/>
    <property type="molecule type" value="Genomic_DNA"/>
</dbReference>
<dbReference type="InterPro" id="IPR001357">
    <property type="entry name" value="BRCT_dom"/>
</dbReference>
<accession>A0A098S8V8</accession>
<reference evidence="2 3" key="1">
    <citation type="journal article" date="2014" name="Int. J. Syst. Evol. Microbiol.">
        <title>Phaeodactylibacter xiamenensis gen. nov., sp. nov., a member of the family Saprospiraceae isolated from the marine alga Phaeodactylum tricornutum.</title>
        <authorList>
            <person name="Chen Z.Jr."/>
            <person name="Lei X."/>
            <person name="Lai Q."/>
            <person name="Li Y."/>
            <person name="Zhang B."/>
            <person name="Zhang J."/>
            <person name="Zhang H."/>
            <person name="Yang L."/>
            <person name="Zheng W."/>
            <person name="Tian Y."/>
            <person name="Yu Z."/>
            <person name="Xu H.Jr."/>
            <person name="Zheng T."/>
        </authorList>
    </citation>
    <scope>NUCLEOTIDE SEQUENCE [LARGE SCALE GENOMIC DNA]</scope>
    <source>
        <strain evidence="2 3">KD52</strain>
    </source>
</reference>
<evidence type="ECO:0000313" key="2">
    <source>
        <dbReference type="EMBL" id="KGE88979.1"/>
    </source>
</evidence>
<name>A0A098S8V8_9BACT</name>
<dbReference type="Proteomes" id="UP000029736">
    <property type="component" value="Unassembled WGS sequence"/>
</dbReference>